<protein>
    <recommendedName>
        <fullName evidence="1">site-specific DNA-methyltransferase (adenine-specific)</fullName>
        <ecNumber evidence="1">2.1.1.72</ecNumber>
    </recommendedName>
</protein>
<dbReference type="GO" id="GO:0003676">
    <property type="term" value="F:nucleic acid binding"/>
    <property type="evidence" value="ECO:0007669"/>
    <property type="project" value="InterPro"/>
</dbReference>
<proteinExistence type="predicted"/>
<dbReference type="Pfam" id="PF20465">
    <property type="entry name" value="MmeI_hel"/>
    <property type="match status" value="1"/>
</dbReference>
<feature type="domain" description="MmeI-like DNA-methyltransferase" evidence="9">
    <location>
        <begin position="400"/>
        <end position="695"/>
    </location>
</feature>
<dbReference type="GO" id="GO:0032259">
    <property type="term" value="P:methylation"/>
    <property type="evidence" value="ECO:0007669"/>
    <property type="project" value="UniProtKB-KW"/>
</dbReference>
<dbReference type="EC" id="2.1.1.72" evidence="1"/>
<dbReference type="Gene3D" id="3.40.50.150">
    <property type="entry name" value="Vaccinia Virus protein VP39"/>
    <property type="match status" value="1"/>
</dbReference>
<evidence type="ECO:0000313" key="10">
    <source>
        <dbReference type="EMBL" id="QDV72486.1"/>
    </source>
</evidence>
<evidence type="ECO:0000256" key="1">
    <source>
        <dbReference type="ARBA" id="ARBA00011900"/>
    </source>
</evidence>
<accession>A0A518K3Y1</accession>
<dbReference type="Proteomes" id="UP000316426">
    <property type="component" value="Chromosome"/>
</dbReference>
<dbReference type="InterPro" id="IPR046816">
    <property type="entry name" value="MmeI_Mtase"/>
</dbReference>
<gene>
    <name evidence="10" type="ORF">Spa11_06640</name>
</gene>
<dbReference type="InterPro" id="IPR046817">
    <property type="entry name" value="MmeI_N"/>
</dbReference>
<dbReference type="PROSITE" id="PS00092">
    <property type="entry name" value="N6_MTASE"/>
    <property type="match status" value="1"/>
</dbReference>
<name>A0A518K3Y1_9BACT</name>
<dbReference type="AlphaFoldDB" id="A0A518K3Y1"/>
<keyword evidence="2" id="KW-0489">Methyltransferase</keyword>
<dbReference type="InterPro" id="IPR002052">
    <property type="entry name" value="DNA_methylase_N6_adenine_CS"/>
</dbReference>
<dbReference type="InterPro" id="IPR050953">
    <property type="entry name" value="N4_N6_ade-DNA_methylase"/>
</dbReference>
<dbReference type="Pfam" id="PF20466">
    <property type="entry name" value="MmeI_TRD"/>
    <property type="match status" value="1"/>
</dbReference>
<evidence type="ECO:0000256" key="3">
    <source>
        <dbReference type="ARBA" id="ARBA00022679"/>
    </source>
</evidence>
<dbReference type="Pfam" id="PF20464">
    <property type="entry name" value="MmeI_N"/>
    <property type="match status" value="1"/>
</dbReference>
<feature type="domain" description="MmeI-like helicase spacer" evidence="7">
    <location>
        <begin position="239"/>
        <end position="310"/>
    </location>
</feature>
<dbReference type="PANTHER" id="PTHR33841">
    <property type="entry name" value="DNA METHYLTRANSFERASE YEEA-RELATED"/>
    <property type="match status" value="1"/>
</dbReference>
<dbReference type="GO" id="GO:0009007">
    <property type="term" value="F:site-specific DNA-methyltransferase (adenine-specific) activity"/>
    <property type="evidence" value="ECO:0007669"/>
    <property type="project" value="UniProtKB-EC"/>
</dbReference>
<comment type="catalytic activity">
    <reaction evidence="4">
        <text>a 2'-deoxyadenosine in DNA + S-adenosyl-L-methionine = an N(6)-methyl-2'-deoxyadenosine in DNA + S-adenosyl-L-homocysteine + H(+)</text>
        <dbReference type="Rhea" id="RHEA:15197"/>
        <dbReference type="Rhea" id="RHEA-COMP:12418"/>
        <dbReference type="Rhea" id="RHEA-COMP:12419"/>
        <dbReference type="ChEBI" id="CHEBI:15378"/>
        <dbReference type="ChEBI" id="CHEBI:57856"/>
        <dbReference type="ChEBI" id="CHEBI:59789"/>
        <dbReference type="ChEBI" id="CHEBI:90615"/>
        <dbReference type="ChEBI" id="CHEBI:90616"/>
        <dbReference type="EC" id="2.1.1.72"/>
    </reaction>
</comment>
<evidence type="ECO:0000259" key="9">
    <source>
        <dbReference type="Pfam" id="PF20473"/>
    </source>
</evidence>
<evidence type="ECO:0000259" key="6">
    <source>
        <dbReference type="Pfam" id="PF20464"/>
    </source>
</evidence>
<dbReference type="PRINTS" id="PR00507">
    <property type="entry name" value="N12N6MTFRASE"/>
</dbReference>
<dbReference type="KEGG" id="bmei:Spa11_06640"/>
<keyword evidence="11" id="KW-1185">Reference proteome</keyword>
<dbReference type="Pfam" id="PF20473">
    <property type="entry name" value="MmeI_Mtase"/>
    <property type="match status" value="1"/>
</dbReference>
<dbReference type="RefSeq" id="WP_145107675.1">
    <property type="nucleotide sequence ID" value="NZ_CP036349.1"/>
</dbReference>
<reference evidence="10 11" key="1">
    <citation type="submission" date="2019-02" db="EMBL/GenBank/DDBJ databases">
        <title>Deep-cultivation of Planctomycetes and their phenomic and genomic characterization uncovers novel biology.</title>
        <authorList>
            <person name="Wiegand S."/>
            <person name="Jogler M."/>
            <person name="Boedeker C."/>
            <person name="Pinto D."/>
            <person name="Vollmers J."/>
            <person name="Rivas-Marin E."/>
            <person name="Kohn T."/>
            <person name="Peeters S.H."/>
            <person name="Heuer A."/>
            <person name="Rast P."/>
            <person name="Oberbeckmann S."/>
            <person name="Bunk B."/>
            <person name="Jeske O."/>
            <person name="Meyerdierks A."/>
            <person name="Storesund J.E."/>
            <person name="Kallscheuer N."/>
            <person name="Luecker S."/>
            <person name="Lage O.M."/>
            <person name="Pohl T."/>
            <person name="Merkel B.J."/>
            <person name="Hornburger P."/>
            <person name="Mueller R.-W."/>
            <person name="Bruemmer F."/>
            <person name="Labrenz M."/>
            <person name="Spormann A.M."/>
            <person name="Op den Camp H."/>
            <person name="Overmann J."/>
            <person name="Amann R."/>
            <person name="Jetten M.S.M."/>
            <person name="Mascher T."/>
            <person name="Medema M.H."/>
            <person name="Devos D.P."/>
            <person name="Kaster A.-K."/>
            <person name="Ovreas L."/>
            <person name="Rohde M."/>
            <person name="Galperin M.Y."/>
            <person name="Jogler C."/>
        </authorList>
    </citation>
    <scope>NUCLEOTIDE SEQUENCE [LARGE SCALE GENOMIC DNA]</scope>
    <source>
        <strain evidence="10 11">Spa11</strain>
    </source>
</reference>
<keyword evidence="3" id="KW-0808">Transferase</keyword>
<dbReference type="PANTHER" id="PTHR33841:SF1">
    <property type="entry name" value="DNA METHYLTRANSFERASE A"/>
    <property type="match status" value="1"/>
</dbReference>
<dbReference type="REBASE" id="355349">
    <property type="entry name" value="PbaSpa11ORF6640P"/>
</dbReference>
<dbReference type="InterPro" id="IPR046820">
    <property type="entry name" value="MmeI_TRD"/>
</dbReference>
<feature type="domain" description="MmeI-like N-terminal" evidence="6">
    <location>
        <begin position="1"/>
        <end position="233"/>
    </location>
</feature>
<evidence type="ECO:0000256" key="2">
    <source>
        <dbReference type="ARBA" id="ARBA00022603"/>
    </source>
</evidence>
<feature type="domain" description="MmeI-like target recognition" evidence="8">
    <location>
        <begin position="755"/>
        <end position="932"/>
    </location>
</feature>
<evidence type="ECO:0000259" key="8">
    <source>
        <dbReference type="Pfam" id="PF20466"/>
    </source>
</evidence>
<evidence type="ECO:0000256" key="5">
    <source>
        <dbReference type="SAM" id="MobiDB-lite"/>
    </source>
</evidence>
<dbReference type="InterPro" id="IPR046819">
    <property type="entry name" value="MmeI_hel"/>
</dbReference>
<feature type="region of interest" description="Disordered" evidence="5">
    <location>
        <begin position="1050"/>
        <end position="1099"/>
    </location>
</feature>
<evidence type="ECO:0000259" key="7">
    <source>
        <dbReference type="Pfam" id="PF20465"/>
    </source>
</evidence>
<evidence type="ECO:0000256" key="4">
    <source>
        <dbReference type="ARBA" id="ARBA00047942"/>
    </source>
</evidence>
<dbReference type="EMBL" id="CP036349">
    <property type="protein sequence ID" value="QDV72486.1"/>
    <property type="molecule type" value="Genomic_DNA"/>
</dbReference>
<sequence>MEAAEFVQRWSTSGGSERANYALFLTELCDLLGVAHPEPSLPENARNAYVFDRAVTFTNGDGTTSTGFADLYKRGHFVCETKQGVEKEDEAELFSEKAQTATKKRRAGHGKRGTKAYDTTMLRALGQATQYARALDPAEEGRPPFILVVDVGYRIELYSEFSRTGGAYVPFPDARSHRIQLADLADPKRGPELLDTLRHVWTDPDALDPSRRSAKVTRDIAASLAKLARALEADGHPAEDVAHFLMRCLFTMFAEDVGLLRENAFLDLLKSIDDPAHFAPVMESLWRTMDTGGFSTDLRQTLKRFNGGLFADNKAIPLSRDQLDLMIEAASQKWNDVEPAIFGTLLERALDPVERHKLGAHYTPRAYVERLVVPTVVEPLREEWDAARVAAITLAEEGNAKGAAAELTAFHDRLCDVRVLDPACGSGNFLYVVLEHLKRIEGEVFDAYDQLVGDRQIAFDLSHTVNPEQLLGIELNPRAAAIAELVLWIGYLQWHYRTRGKVDPPEPVIRDLHNIENRDAVLDYDAREEVLDADGEPVTIWDGRTTKPHPVTGLEVPDETARVPMYRYVNPRKAEWPKADFVVGNPPFIGGWMMRQSIGDGYVEALWKVHDLPEKADFVMYWWDKAARLTRAGEVRQFGLITTNSIRQIFQRRVLETHIQAKESPLTLRFAVADHPWVDTATAAAVRIAMTVGATTSGPALIGEPIEPIGNEEAGLATREVACINHQLSAGIDLDSARPLRANDGVCVPGVQLYGSGFVVDSDTANKIRPQTRSEHRVVRSYLNGRDFMQNPRGMYVIDFFEMTAEEAKAANPAAFQRVIDYVKPERDQNRRASIRDKWWRFGWERPVLRQASAGLSRIIATPETAKHRVFAFIDEETLPDNMLTNIASDDAFILGVLSSRVHVVWTLASGGTLEDRPRYTKSVCFEPFPIPVCEGDQKQRIRDLGEQLDAHRKARQAEHPELTMTGMYNVLEKLRSGETLTAKEKTIHEQGLVSVLRQIHDDLDTAVAEAYGWPVDLTDEQILERLVALNYERAEEESRGLVRWLRPDYQNPTGKQQRGVELVDDDEAEDTPKKGAKGKKAAKGAAGKKGAKAPKLAKRPWPKTLAEQAAAVGAVLSASGEPADEKTIASAFTRADKARLAELLATLAAIGKARQLEDGRYVAA</sequence>
<feature type="compositionally biased region" description="Basic residues" evidence="5">
    <location>
        <begin position="1090"/>
        <end position="1099"/>
    </location>
</feature>
<dbReference type="SUPFAM" id="SSF53335">
    <property type="entry name" value="S-adenosyl-L-methionine-dependent methyltransferases"/>
    <property type="match status" value="1"/>
</dbReference>
<organism evidence="10 11">
    <name type="scientific">Botrimarina mediterranea</name>
    <dbReference type="NCBI Taxonomy" id="2528022"/>
    <lineage>
        <taxon>Bacteria</taxon>
        <taxon>Pseudomonadati</taxon>
        <taxon>Planctomycetota</taxon>
        <taxon>Planctomycetia</taxon>
        <taxon>Pirellulales</taxon>
        <taxon>Lacipirellulaceae</taxon>
        <taxon>Botrimarina</taxon>
    </lineage>
</organism>
<evidence type="ECO:0000313" key="11">
    <source>
        <dbReference type="Proteomes" id="UP000316426"/>
    </source>
</evidence>
<dbReference type="InterPro" id="IPR029063">
    <property type="entry name" value="SAM-dependent_MTases_sf"/>
</dbReference>